<dbReference type="CDD" id="cd16332">
    <property type="entry name" value="Prp-like"/>
    <property type="match status" value="1"/>
</dbReference>
<evidence type="ECO:0000256" key="2">
    <source>
        <dbReference type="ARBA" id="ARBA00022670"/>
    </source>
</evidence>
<accession>A0A1T4L5G2</accession>
<dbReference type="OrthoDB" id="48998at2"/>
<evidence type="ECO:0000256" key="3">
    <source>
        <dbReference type="ARBA" id="ARBA00022801"/>
    </source>
</evidence>
<evidence type="ECO:0000256" key="5">
    <source>
        <dbReference type="ARBA" id="ARBA00044503"/>
    </source>
</evidence>
<dbReference type="EMBL" id="FUXM01000001">
    <property type="protein sequence ID" value="SJZ49750.1"/>
    <property type="molecule type" value="Genomic_DNA"/>
</dbReference>
<proteinExistence type="inferred from homology"/>
<keyword evidence="4" id="KW-0788">Thiol protease</keyword>
<evidence type="ECO:0000256" key="6">
    <source>
        <dbReference type="ARBA" id="ARBA00044538"/>
    </source>
</evidence>
<dbReference type="GO" id="GO:0006508">
    <property type="term" value="P:proteolysis"/>
    <property type="evidence" value="ECO:0007669"/>
    <property type="project" value="UniProtKB-KW"/>
</dbReference>
<dbReference type="Proteomes" id="UP000189933">
    <property type="component" value="Unassembled WGS sequence"/>
</dbReference>
<gene>
    <name evidence="7" type="ORF">SAMN02745885_00022</name>
</gene>
<evidence type="ECO:0000256" key="1">
    <source>
        <dbReference type="ARBA" id="ARBA00022517"/>
    </source>
</evidence>
<evidence type="ECO:0000313" key="8">
    <source>
        <dbReference type="Proteomes" id="UP000189933"/>
    </source>
</evidence>
<dbReference type="GO" id="GO:0042254">
    <property type="term" value="P:ribosome biogenesis"/>
    <property type="evidence" value="ECO:0007669"/>
    <property type="project" value="UniProtKB-KW"/>
</dbReference>
<keyword evidence="3" id="KW-0378">Hydrolase</keyword>
<dbReference type="SUPFAM" id="SSF118010">
    <property type="entry name" value="TM1457-like"/>
    <property type="match status" value="1"/>
</dbReference>
<protein>
    <recommendedName>
        <fullName evidence="6">Ribosomal processing cysteine protease Prp</fullName>
    </recommendedName>
</protein>
<comment type="similarity">
    <text evidence="5">Belongs to the Prp family.</text>
</comment>
<keyword evidence="1" id="KW-0690">Ribosome biogenesis</keyword>
<keyword evidence="2" id="KW-0645">Protease</keyword>
<dbReference type="PANTHER" id="PTHR39178:SF1">
    <property type="entry name" value="RIBOSOMAL-PROCESSING CYSTEINE PROTEASE PRP"/>
    <property type="match status" value="1"/>
</dbReference>
<dbReference type="PANTHER" id="PTHR39178">
    <property type="entry name" value="HYPOTHETICAL RIBOSOME-ASSOCIATED PROTEIN"/>
    <property type="match status" value="1"/>
</dbReference>
<dbReference type="Gene3D" id="3.30.70.1490">
    <property type="entry name" value="Cysteine protease Prp"/>
    <property type="match status" value="1"/>
</dbReference>
<dbReference type="InterPro" id="IPR007422">
    <property type="entry name" value="Peptidase_Prp"/>
</dbReference>
<reference evidence="8" key="1">
    <citation type="submission" date="2017-02" db="EMBL/GenBank/DDBJ databases">
        <authorList>
            <person name="Varghese N."/>
            <person name="Submissions S."/>
        </authorList>
    </citation>
    <scope>NUCLEOTIDE SEQUENCE [LARGE SCALE GENOMIC DNA]</scope>
    <source>
        <strain evidence="8">DSM 16521</strain>
    </source>
</reference>
<evidence type="ECO:0000313" key="7">
    <source>
        <dbReference type="EMBL" id="SJZ49750.1"/>
    </source>
</evidence>
<dbReference type="InterPro" id="IPR036764">
    <property type="entry name" value="Peptidase_Prp_sf"/>
</dbReference>
<evidence type="ECO:0000256" key="4">
    <source>
        <dbReference type="ARBA" id="ARBA00022807"/>
    </source>
</evidence>
<organism evidence="7 8">
    <name type="scientific">Carboxydocella sporoproducens DSM 16521</name>
    <dbReference type="NCBI Taxonomy" id="1121270"/>
    <lineage>
        <taxon>Bacteria</taxon>
        <taxon>Bacillati</taxon>
        <taxon>Bacillota</taxon>
        <taxon>Clostridia</taxon>
        <taxon>Eubacteriales</taxon>
        <taxon>Clostridiales Family XVI. Incertae Sedis</taxon>
        <taxon>Carboxydocella</taxon>
    </lineage>
</organism>
<keyword evidence="8" id="KW-1185">Reference proteome</keyword>
<dbReference type="GO" id="GO:0008234">
    <property type="term" value="F:cysteine-type peptidase activity"/>
    <property type="evidence" value="ECO:0007669"/>
    <property type="project" value="UniProtKB-KW"/>
</dbReference>
<sequence>MITIEIFRTGTGEIKAYRFSGHAGARRPGETYDFLCGVVSMLALAITNGLTEVAGVEPRELTVADGYLYCVLPDNLAADRRLQARVLTETLALNAEQLSADHPEHVTVIKRRWT</sequence>
<dbReference type="RefSeq" id="WP_078664185.1">
    <property type="nucleotide sequence ID" value="NZ_FUXM01000001.1"/>
</dbReference>
<dbReference type="AlphaFoldDB" id="A0A1T4L5G2"/>
<name>A0A1T4L5G2_9FIRM</name>
<dbReference type="Pfam" id="PF04327">
    <property type="entry name" value="Peptidase_Prp"/>
    <property type="match status" value="1"/>
</dbReference>